<sequence length="633" mass="69465">MKGERAALLLLTMVFLATLTLGYSTLPYAGPEGGLTRSLLDALFSDRPGEEGRPSSGGVFSFRAGFPNSDFTFKPSNIHVDCPVAVLPDDPMLVCTDGPAKSLPVLPNREPENMVVWYDGVYYVPRVYSQRGVTMLKGINPAPFTVDTDRPLVLMTYLRSASLEFRENSPGGTVSVFSALPVEEESVEEENGYRIHRYRLGPVNRSMRPGYYPFFVTVNSTNGTVALLMWVALLEKPIVEITDYPAVVGGDGSIWVTVRGTVRYPDGSPVDGGVVWITLNETKGKAGIFLGQSTVRNGRFEVKGFIGPGQPPGSYHVIAYYRGYMAYPSNSDPLMVIRRKPEVSARLENGTLRLSLYWRDVPLANEAVTLSVGSEVLTLKTDDEGYVTLNLTQENVTSIRVMYGGSTYYLPINETVQLAVGDGPSTRAEGPSLLERLLGLLKAFAGIFRVLFPLLAVIAIAGAGYSVYSKKRAELRLVPQFKLSMERVGFLKPSRRVFLPGEAVKVSLSDEAELFLDGESLGFGREFTLELGEGCHVLSAGGQEIELYVLPPREAVIKAYELHFLPFASSNGVPERPMTPLEIEHLLEEKGLDGKPLRGITRVFVRAKYSEHPVGKDDFIALLEGLRELGVVE</sequence>
<dbReference type="KEGG" id="thm:CL1_1518"/>
<dbReference type="STRING" id="163003.CL1_1518"/>
<reference evidence="2 3" key="1">
    <citation type="journal article" date="2012" name="J. Bacteriol.">
        <title>Complete Genome Sequence of the Hyperthermophilic Archaeon Thermococcus sp. Strain CL1, Isolated from a Paralvinella sp. Polychaete Worm Collected from a Hydrothermal Vent.</title>
        <authorList>
            <person name="Jung J.H."/>
            <person name="Holden J.F."/>
            <person name="Seo D.H."/>
            <person name="Park K.H."/>
            <person name="Shin H."/>
            <person name="Ryu S."/>
            <person name="Lee J.H."/>
            <person name="Park C.S."/>
        </authorList>
    </citation>
    <scope>NUCLEOTIDE SEQUENCE [LARGE SCALE GENOMIC DNA]</scope>
    <source>
        <strain evidence="3">DSM 27260 / KACC 17922 / CL1</strain>
    </source>
</reference>
<dbReference type="EMBL" id="CP003651">
    <property type="protein sequence ID" value="AFL95717.1"/>
    <property type="molecule type" value="Genomic_DNA"/>
</dbReference>
<evidence type="ECO:0000313" key="3">
    <source>
        <dbReference type="Proteomes" id="UP000006064"/>
    </source>
</evidence>
<keyword evidence="3" id="KW-1185">Reference proteome</keyword>
<evidence type="ECO:0008006" key="4">
    <source>
        <dbReference type="Google" id="ProtNLM"/>
    </source>
</evidence>
<dbReference type="GeneID" id="13037922"/>
<keyword evidence="1" id="KW-0812">Transmembrane</keyword>
<protein>
    <recommendedName>
        <fullName evidence="4">DUF4129 domain-containing protein</fullName>
    </recommendedName>
</protein>
<dbReference type="HOGENOM" id="CLU_431911_0_0_2"/>
<dbReference type="Proteomes" id="UP000006064">
    <property type="component" value="Chromosome"/>
</dbReference>
<dbReference type="RefSeq" id="WP_014789349.1">
    <property type="nucleotide sequence ID" value="NC_018015.1"/>
</dbReference>
<name>I3ZVI3_THECF</name>
<gene>
    <name evidence="2" type="ORF">CL1_1518</name>
</gene>
<organism evidence="2 3">
    <name type="scientific">Thermococcus cleftensis (strain DSM 27260 / KACC 17922 / CL1)</name>
    <dbReference type="NCBI Taxonomy" id="163003"/>
    <lineage>
        <taxon>Archaea</taxon>
        <taxon>Methanobacteriati</taxon>
        <taxon>Methanobacteriota</taxon>
        <taxon>Thermococci</taxon>
        <taxon>Thermococcales</taxon>
        <taxon>Thermococcaceae</taxon>
        <taxon>Thermococcus</taxon>
    </lineage>
</organism>
<keyword evidence="1" id="KW-1133">Transmembrane helix</keyword>
<feature type="transmembrane region" description="Helical" evidence="1">
    <location>
        <begin position="446"/>
        <end position="468"/>
    </location>
</feature>
<proteinExistence type="predicted"/>
<evidence type="ECO:0000313" key="2">
    <source>
        <dbReference type="EMBL" id="AFL95717.1"/>
    </source>
</evidence>
<dbReference type="AlphaFoldDB" id="I3ZVI3"/>
<accession>I3ZVI3</accession>
<dbReference type="OrthoDB" id="18481at2157"/>
<keyword evidence="1" id="KW-0472">Membrane</keyword>
<evidence type="ECO:0000256" key="1">
    <source>
        <dbReference type="SAM" id="Phobius"/>
    </source>
</evidence>